<feature type="transmembrane region" description="Helical" evidence="12">
    <location>
        <begin position="109"/>
        <end position="128"/>
    </location>
</feature>
<evidence type="ECO:0000256" key="2">
    <source>
        <dbReference type="ARBA" id="ARBA00004141"/>
    </source>
</evidence>
<accession>A0A226BYB5</accession>
<dbReference type="GO" id="GO:0046872">
    <property type="term" value="F:metal ion binding"/>
    <property type="evidence" value="ECO:0007669"/>
    <property type="project" value="UniProtKB-KW"/>
</dbReference>
<feature type="transmembrane region" description="Helical" evidence="12">
    <location>
        <begin position="78"/>
        <end position="97"/>
    </location>
</feature>
<dbReference type="EMBL" id="NIQC01000010">
    <property type="protein sequence ID" value="OWZ83925.1"/>
    <property type="molecule type" value="Genomic_DNA"/>
</dbReference>
<keyword evidence="5 12" id="KW-0812">Transmembrane</keyword>
<evidence type="ECO:0000256" key="1">
    <source>
        <dbReference type="ARBA" id="ARBA00001947"/>
    </source>
</evidence>
<sequence>MKLKFHWSLFVFFFAYLITGLTKEVGIFFVLISLHELMHSLMAIGYGFKVKEIILYPFGGRAKMEDLIEEDPKKELNIALAGPLFNIILAFILLSMYEKIPLIEETKLFIVRANLILAGFNLLPGLPLDGGRILRALLTKKYSFREASHYACQGGKIVGFVVLLFGAFLGGYWSYINLTFFLVGGFLIFASIREEQEIAYLYFRYLTRKRKLLYNEGVVGCDLLLAFEKTLIEDIIKLFGPKKYHTIKVIDDNWKHKGTVDENEVIDALFKKGTKTKISDIL</sequence>
<keyword evidence="7" id="KW-0378">Hydrolase</keyword>
<gene>
    <name evidence="14" type="ORF">CDO51_05935</name>
</gene>
<evidence type="ECO:0000313" key="15">
    <source>
        <dbReference type="Proteomes" id="UP000214588"/>
    </source>
</evidence>
<evidence type="ECO:0000256" key="6">
    <source>
        <dbReference type="ARBA" id="ARBA00022723"/>
    </source>
</evidence>
<dbReference type="InterPro" id="IPR008915">
    <property type="entry name" value="Peptidase_M50"/>
</dbReference>
<dbReference type="GO" id="GO:0008237">
    <property type="term" value="F:metallopeptidase activity"/>
    <property type="evidence" value="ECO:0007669"/>
    <property type="project" value="UniProtKB-KW"/>
</dbReference>
<evidence type="ECO:0000256" key="12">
    <source>
        <dbReference type="SAM" id="Phobius"/>
    </source>
</evidence>
<evidence type="ECO:0000256" key="8">
    <source>
        <dbReference type="ARBA" id="ARBA00022833"/>
    </source>
</evidence>
<dbReference type="GO" id="GO:0006508">
    <property type="term" value="P:proteolysis"/>
    <property type="evidence" value="ECO:0007669"/>
    <property type="project" value="UniProtKB-KW"/>
</dbReference>
<protein>
    <submittedName>
        <fullName evidence="14">Peptidase M50</fullName>
    </submittedName>
</protein>
<dbReference type="Proteomes" id="UP000214588">
    <property type="component" value="Unassembled WGS sequence"/>
</dbReference>
<dbReference type="GO" id="GO:0016020">
    <property type="term" value="C:membrane"/>
    <property type="evidence" value="ECO:0007669"/>
    <property type="project" value="UniProtKB-SubCell"/>
</dbReference>
<dbReference type="RefSeq" id="WP_089023385.1">
    <property type="nucleotide sequence ID" value="NZ_NIQC01000010.1"/>
</dbReference>
<keyword evidence="15" id="KW-1185">Reference proteome</keyword>
<evidence type="ECO:0000256" key="7">
    <source>
        <dbReference type="ARBA" id="ARBA00022801"/>
    </source>
</evidence>
<dbReference type="OrthoDB" id="166377at2"/>
<reference evidence="14 15" key="1">
    <citation type="submission" date="2017-06" db="EMBL/GenBank/DDBJ databases">
        <title>Draft Genome Sequence of Natranaerobius trueperi halophilic, alkalithermophilic bacteria from soda lakes.</title>
        <authorList>
            <person name="Zhao B."/>
        </authorList>
    </citation>
    <scope>NUCLEOTIDE SEQUENCE [LARGE SCALE GENOMIC DNA]</scope>
    <source>
        <strain evidence="14 15">DSM 18760</strain>
    </source>
</reference>
<dbReference type="CDD" id="cd06161">
    <property type="entry name" value="S2P-M50_SpoIVFB"/>
    <property type="match status" value="1"/>
</dbReference>
<dbReference type="PANTHER" id="PTHR39188:SF3">
    <property type="entry name" value="STAGE IV SPORULATION PROTEIN FB"/>
    <property type="match status" value="1"/>
</dbReference>
<keyword evidence="6" id="KW-0479">Metal-binding</keyword>
<evidence type="ECO:0000256" key="10">
    <source>
        <dbReference type="ARBA" id="ARBA00023049"/>
    </source>
</evidence>
<evidence type="ECO:0000256" key="4">
    <source>
        <dbReference type="ARBA" id="ARBA00022670"/>
    </source>
</evidence>
<keyword evidence="10" id="KW-0482">Metalloprotease</keyword>
<keyword evidence="9 12" id="KW-1133">Transmembrane helix</keyword>
<comment type="similarity">
    <text evidence="3">Belongs to the peptidase M50B family.</text>
</comment>
<keyword evidence="4" id="KW-0645">Protease</keyword>
<evidence type="ECO:0000313" key="14">
    <source>
        <dbReference type="EMBL" id="OWZ83925.1"/>
    </source>
</evidence>
<dbReference type="AlphaFoldDB" id="A0A226BYB5"/>
<feature type="transmembrane region" description="Helical" evidence="12">
    <location>
        <begin position="175"/>
        <end position="192"/>
    </location>
</feature>
<feature type="transmembrane region" description="Helical" evidence="12">
    <location>
        <begin position="149"/>
        <end position="169"/>
    </location>
</feature>
<comment type="subcellular location">
    <subcellularLocation>
        <location evidence="2">Membrane</location>
        <topology evidence="2">Multi-pass membrane protein</topology>
    </subcellularLocation>
</comment>
<dbReference type="PANTHER" id="PTHR39188">
    <property type="entry name" value="MEMBRANE-ASSOCIATED ZINC METALLOPROTEASE M50B"/>
    <property type="match status" value="1"/>
</dbReference>
<keyword evidence="11 12" id="KW-0472">Membrane</keyword>
<feature type="transmembrane region" description="Helical" evidence="12">
    <location>
        <begin position="7"/>
        <end position="32"/>
    </location>
</feature>
<evidence type="ECO:0000256" key="9">
    <source>
        <dbReference type="ARBA" id="ARBA00022989"/>
    </source>
</evidence>
<proteinExistence type="inferred from homology"/>
<feature type="domain" description="Peptidase M50" evidence="13">
    <location>
        <begin position="27"/>
        <end position="96"/>
    </location>
</feature>
<feature type="domain" description="Peptidase M50" evidence="13">
    <location>
        <begin position="108"/>
        <end position="157"/>
    </location>
</feature>
<name>A0A226BYB5_9FIRM</name>
<dbReference type="Pfam" id="PF02163">
    <property type="entry name" value="Peptidase_M50"/>
    <property type="match status" value="2"/>
</dbReference>
<comment type="cofactor">
    <cofactor evidence="1">
        <name>Zn(2+)</name>
        <dbReference type="ChEBI" id="CHEBI:29105"/>
    </cofactor>
</comment>
<evidence type="ECO:0000256" key="5">
    <source>
        <dbReference type="ARBA" id="ARBA00022692"/>
    </source>
</evidence>
<keyword evidence="8" id="KW-0862">Zinc</keyword>
<evidence type="ECO:0000256" key="3">
    <source>
        <dbReference type="ARBA" id="ARBA00007931"/>
    </source>
</evidence>
<organism evidence="14 15">
    <name type="scientific">Natranaerobius trueperi</name>
    <dbReference type="NCBI Taxonomy" id="759412"/>
    <lineage>
        <taxon>Bacteria</taxon>
        <taxon>Bacillati</taxon>
        <taxon>Bacillota</taxon>
        <taxon>Clostridia</taxon>
        <taxon>Natranaerobiales</taxon>
        <taxon>Natranaerobiaceae</taxon>
        <taxon>Natranaerobius</taxon>
    </lineage>
</organism>
<comment type="caution">
    <text evidence="14">The sequence shown here is derived from an EMBL/GenBank/DDBJ whole genome shotgun (WGS) entry which is preliminary data.</text>
</comment>
<evidence type="ECO:0000256" key="11">
    <source>
        <dbReference type="ARBA" id="ARBA00023136"/>
    </source>
</evidence>
<evidence type="ECO:0000259" key="13">
    <source>
        <dbReference type="Pfam" id="PF02163"/>
    </source>
</evidence>